<dbReference type="GO" id="GO:0005737">
    <property type="term" value="C:cytoplasm"/>
    <property type="evidence" value="ECO:0007669"/>
    <property type="project" value="TreeGrafter"/>
</dbReference>
<dbReference type="OrthoDB" id="3853857at2759"/>
<dbReference type="Gene3D" id="2.60.200.40">
    <property type="match status" value="1"/>
</dbReference>
<dbReference type="Gene3D" id="3.40.50.10330">
    <property type="entry name" value="Probable inorganic polyphosphate/atp-NAD kinase, domain 1"/>
    <property type="match status" value="1"/>
</dbReference>
<evidence type="ECO:0000313" key="2">
    <source>
        <dbReference type="EMBL" id="CDG66935.1"/>
    </source>
</evidence>
<dbReference type="PANTHER" id="PTHR12358:SF112">
    <property type="entry name" value="LD11247P-RELATED"/>
    <property type="match status" value="1"/>
</dbReference>
<dbReference type="GO" id="GO:0016773">
    <property type="term" value="F:phosphotransferase activity, alcohol group as acceptor"/>
    <property type="evidence" value="ECO:0007669"/>
    <property type="project" value="UniProtKB-ARBA"/>
</dbReference>
<reference evidence="2" key="1">
    <citation type="journal article" date="2013" name="Genome Biol. Evol.">
        <title>Punctuated emergences of genetic and phenotypic innovations in eumetazoan, bilaterian, euteleostome, and hominidae ancestors.</title>
        <authorList>
            <person name="Wenger Y."/>
            <person name="Galliot B."/>
        </authorList>
    </citation>
    <scope>NUCLEOTIDE SEQUENCE</scope>
    <source>
        <tissue evidence="2">Whole animals</tissue>
    </source>
</reference>
<dbReference type="GO" id="GO:0046512">
    <property type="term" value="P:sphingosine biosynthetic process"/>
    <property type="evidence" value="ECO:0007669"/>
    <property type="project" value="TreeGrafter"/>
</dbReference>
<dbReference type="InterPro" id="IPR016064">
    <property type="entry name" value="NAD/diacylglycerol_kinase_sf"/>
</dbReference>
<dbReference type="GO" id="GO:0016020">
    <property type="term" value="C:membrane"/>
    <property type="evidence" value="ECO:0007669"/>
    <property type="project" value="TreeGrafter"/>
</dbReference>
<dbReference type="InterPro" id="IPR050187">
    <property type="entry name" value="Lipid_Phosphate_FormReg"/>
</dbReference>
<dbReference type="GO" id="GO:0001727">
    <property type="term" value="F:lipid kinase activity"/>
    <property type="evidence" value="ECO:0007669"/>
    <property type="project" value="UniProtKB-ARBA"/>
</dbReference>
<dbReference type="InterPro" id="IPR001206">
    <property type="entry name" value="Diacylglycerol_kinase_cat_dom"/>
</dbReference>
<gene>
    <name evidence="2" type="primary">SPHK1</name>
</gene>
<dbReference type="EMBL" id="HAAD01000703">
    <property type="protein sequence ID" value="CDG66935.1"/>
    <property type="molecule type" value="mRNA"/>
</dbReference>
<dbReference type="PANTHER" id="PTHR12358">
    <property type="entry name" value="SPHINGOSINE KINASE"/>
    <property type="match status" value="1"/>
</dbReference>
<dbReference type="InterPro" id="IPR017438">
    <property type="entry name" value="ATP-NAD_kinase_N"/>
</dbReference>
<organism evidence="2">
    <name type="scientific">Hydra vulgaris</name>
    <name type="common">Hydra</name>
    <name type="synonym">Hydra attenuata</name>
    <dbReference type="NCBI Taxonomy" id="6087"/>
    <lineage>
        <taxon>Eukaryota</taxon>
        <taxon>Metazoa</taxon>
        <taxon>Cnidaria</taxon>
        <taxon>Hydrozoa</taxon>
        <taxon>Hydroidolina</taxon>
        <taxon>Anthoathecata</taxon>
        <taxon>Aplanulata</taxon>
        <taxon>Hydridae</taxon>
        <taxon>Hydra</taxon>
    </lineage>
</organism>
<accession>T2M4T5</accession>
<dbReference type="PROSITE" id="PS50146">
    <property type="entry name" value="DAGK"/>
    <property type="match status" value="1"/>
</dbReference>
<feature type="domain" description="DAGKc" evidence="1">
    <location>
        <begin position="124"/>
        <end position="281"/>
    </location>
</feature>
<dbReference type="AlphaFoldDB" id="T2M4T5"/>
<protein>
    <submittedName>
        <fullName evidence="2">Sphingosine kinase 1</fullName>
    </submittedName>
</protein>
<sequence length="509" mass="57657">MDDILLEEEFQLHLKCNSIYSVQLMRQNINFYKKDSKQSLKEFRSILLKNVIGCNVFESCDNKNPIPCLKITSLVKNKKRVRTKQSVVFCFGDNNKGDKKIFDVWVRTILWLLEDPSIDSEHLKVEPILKDAHVVYETLITEYAGHCRNFASTFDYTKFDAIVICSGDGLLHEWPSQSPDLNPIEHLWEHVDRQMKGIKPTSYVGLIPFNYATYFNGLFERCDWNEVLKVPVSILPTGSGNALAATLMYSAKEAFEVSSSVFILLKGKSHPLDLFLIQTEKEKRYGFLSVTWGMASDIDIESEKYRFMGGTRFTVGFIERVCSLRQYSGKFEYLEFDENICEQGVIATESDTETCDIERSVMNETNDITCINKSGSYGPSSSLSPLNSQVPGNWKTIEGEFIMLNINLTSHLGLNLHSSPGSLINDGRMCAQFVMSGISKRNIVKMFIKIEDGNHLSMPELQTKNITAFRITPSPDRIGHIAVDGEEVNYGVIQGEIFPSLGNVISIHY</sequence>
<dbReference type="Pfam" id="PF00781">
    <property type="entry name" value="DAGK_cat"/>
    <property type="match status" value="1"/>
</dbReference>
<dbReference type="SUPFAM" id="SSF111331">
    <property type="entry name" value="NAD kinase/diacylglycerol kinase-like"/>
    <property type="match status" value="1"/>
</dbReference>
<name>T2M4T5_HYDVU</name>
<proteinExistence type="evidence at transcript level"/>
<keyword evidence="2" id="KW-0418">Kinase</keyword>
<evidence type="ECO:0000259" key="1">
    <source>
        <dbReference type="PROSITE" id="PS50146"/>
    </source>
</evidence>
<keyword evidence="2" id="KW-0808">Transferase</keyword>